<accession>A0A0D2MVM1</accession>
<gene>
    <name evidence="1" type="ORF">MNEG_1388</name>
</gene>
<dbReference type="Proteomes" id="UP000054498">
    <property type="component" value="Unassembled WGS sequence"/>
</dbReference>
<name>A0A0D2MVM1_9CHLO</name>
<dbReference type="GeneID" id="25731386"/>
<protein>
    <submittedName>
        <fullName evidence="1">Uncharacterized protein</fullName>
    </submittedName>
</protein>
<dbReference type="OrthoDB" id="530384at2759"/>
<proteinExistence type="predicted"/>
<dbReference type="AlphaFoldDB" id="A0A0D2MVM1"/>
<evidence type="ECO:0000313" key="1">
    <source>
        <dbReference type="EMBL" id="KIZ06565.1"/>
    </source>
</evidence>
<organism evidence="1 2">
    <name type="scientific">Monoraphidium neglectum</name>
    <dbReference type="NCBI Taxonomy" id="145388"/>
    <lineage>
        <taxon>Eukaryota</taxon>
        <taxon>Viridiplantae</taxon>
        <taxon>Chlorophyta</taxon>
        <taxon>core chlorophytes</taxon>
        <taxon>Chlorophyceae</taxon>
        <taxon>CS clade</taxon>
        <taxon>Sphaeropleales</taxon>
        <taxon>Selenastraceae</taxon>
        <taxon>Monoraphidium</taxon>
    </lineage>
</organism>
<sequence>MASAQVQSAMPVVAGTFPPRLLERNLSSNIPGCGKEGKPCCCPVADAGRTSCCENRDLACYKFDRGPEESKGLCLPIDPKPGCGKEDGTCCLAWRANRYVVSCEGGLTCIPPAEFVYRSSAQHDLLAANFAAAYTNPKVLGTCKRKPKCGVPQGPCGVEEGCADAACPKGFYCANYADATVGSRCEPLPADAGKPGGFCLPNNFPAAPVLKLSGWPETRAPPYCPGKDDVCFAFAGPLTLRTNSYLTIFNPSLAKKSGSRIWLSQCVTVPKACGGIGQPCCPGVSVGVVTDKPLPSFNTSWQGRPCDDTSTPDGAYCNGQWTALGGPMYGQCVANTKGCNDIGNKCCIRTSADKSERYCKGGGKRVYCVFTDNTCRLCPRVTETLLDFFVCT</sequence>
<evidence type="ECO:0000313" key="2">
    <source>
        <dbReference type="Proteomes" id="UP000054498"/>
    </source>
</evidence>
<keyword evidence="2" id="KW-1185">Reference proteome</keyword>
<dbReference type="EMBL" id="KK100356">
    <property type="protein sequence ID" value="KIZ06565.1"/>
    <property type="molecule type" value="Genomic_DNA"/>
</dbReference>
<reference evidence="1 2" key="1">
    <citation type="journal article" date="2013" name="BMC Genomics">
        <title>Reconstruction of the lipid metabolism for the microalga Monoraphidium neglectum from its genome sequence reveals characteristics suitable for biofuel production.</title>
        <authorList>
            <person name="Bogen C."/>
            <person name="Al-Dilaimi A."/>
            <person name="Albersmeier A."/>
            <person name="Wichmann J."/>
            <person name="Grundmann M."/>
            <person name="Rupp O."/>
            <person name="Lauersen K.J."/>
            <person name="Blifernez-Klassen O."/>
            <person name="Kalinowski J."/>
            <person name="Goesmann A."/>
            <person name="Mussgnug J.H."/>
            <person name="Kruse O."/>
        </authorList>
    </citation>
    <scope>NUCLEOTIDE SEQUENCE [LARGE SCALE GENOMIC DNA]</scope>
    <source>
        <strain evidence="1 2">SAG 48.87</strain>
    </source>
</reference>
<dbReference type="RefSeq" id="XP_013905584.1">
    <property type="nucleotide sequence ID" value="XM_014050130.1"/>
</dbReference>
<dbReference type="KEGG" id="mng:MNEG_1388"/>